<evidence type="ECO:0000313" key="2">
    <source>
        <dbReference type="EMBL" id="MFC3851675.1"/>
    </source>
</evidence>
<dbReference type="Proteomes" id="UP001595617">
    <property type="component" value="Unassembled WGS sequence"/>
</dbReference>
<evidence type="ECO:0000313" key="3">
    <source>
        <dbReference type="Proteomes" id="UP001595617"/>
    </source>
</evidence>
<keyword evidence="3" id="KW-1185">Reference proteome</keyword>
<evidence type="ECO:0000256" key="1">
    <source>
        <dbReference type="SAM" id="Phobius"/>
    </source>
</evidence>
<keyword evidence="1" id="KW-1133">Transmembrane helix</keyword>
<comment type="caution">
    <text evidence="2">The sequence shown here is derived from an EMBL/GenBank/DDBJ whole genome shotgun (WGS) entry which is preliminary data.</text>
</comment>
<gene>
    <name evidence="2" type="ORF">ACFOOG_02415</name>
</gene>
<name>A0ABV7ZU19_9GAMM</name>
<dbReference type="EMBL" id="JBHRYR010000002">
    <property type="protein sequence ID" value="MFC3851675.1"/>
    <property type="molecule type" value="Genomic_DNA"/>
</dbReference>
<keyword evidence="1" id="KW-0472">Membrane</keyword>
<reference evidence="3" key="1">
    <citation type="journal article" date="2019" name="Int. J. Syst. Evol. Microbiol.">
        <title>The Global Catalogue of Microorganisms (GCM) 10K type strain sequencing project: providing services to taxonomists for standard genome sequencing and annotation.</title>
        <authorList>
            <consortium name="The Broad Institute Genomics Platform"/>
            <consortium name="The Broad Institute Genome Sequencing Center for Infectious Disease"/>
            <person name="Wu L."/>
            <person name="Ma J."/>
        </authorList>
    </citation>
    <scope>NUCLEOTIDE SEQUENCE [LARGE SCALE GENOMIC DNA]</scope>
    <source>
        <strain evidence="3">IBRC 10765</strain>
    </source>
</reference>
<proteinExistence type="predicted"/>
<keyword evidence="1" id="KW-0812">Transmembrane</keyword>
<organism evidence="2 3">
    <name type="scientific">Saccharospirillum mangrovi</name>
    <dbReference type="NCBI Taxonomy" id="2161747"/>
    <lineage>
        <taxon>Bacteria</taxon>
        <taxon>Pseudomonadati</taxon>
        <taxon>Pseudomonadota</taxon>
        <taxon>Gammaproteobacteria</taxon>
        <taxon>Oceanospirillales</taxon>
        <taxon>Saccharospirillaceae</taxon>
        <taxon>Saccharospirillum</taxon>
    </lineage>
</organism>
<feature type="transmembrane region" description="Helical" evidence="1">
    <location>
        <begin position="12"/>
        <end position="36"/>
    </location>
</feature>
<accession>A0ABV7ZU19</accession>
<sequence>MNADLVVGGVFQYLGVAVVVGVAYDVVGGVVFSVFAQAFGVEDKMSCDALTAHRRTGANC</sequence>
<dbReference type="RefSeq" id="WP_380692946.1">
    <property type="nucleotide sequence ID" value="NZ_JBHRYR010000002.1"/>
</dbReference>
<protein>
    <submittedName>
        <fullName evidence="2">Uncharacterized protein</fullName>
    </submittedName>
</protein>